<dbReference type="GO" id="GO:0016020">
    <property type="term" value="C:membrane"/>
    <property type="evidence" value="ECO:0007669"/>
    <property type="project" value="UniProtKB-UniRule"/>
</dbReference>
<sequence>MREDVDASVEPSAPIWPVFGDLMSVLLGAFVLVLVGVIAMQLQLSNRLQEEIQQRQEETQRRQTLEQALAQPLAEGRVTLVDGRIGISGSVLFALNSAQLQDEGREVLLSLVEPLSEYLHANDQALMVSGFTDDQAIHGDNRRFADNWELSAQRALTVTRALIDAGIPASKVFAAAFGSEQPISSNADEAGRARNRRVEISPVPRPSLTAQASPDELALAKAESPHGRAEAESLPAATPPAPPAQGANRPGQNPQGDPGRQGEARRAQQERAKSHGQQ</sequence>
<keyword evidence="4" id="KW-0812">Transmembrane</keyword>
<keyword evidence="4" id="KW-1133">Transmembrane helix</keyword>
<proteinExistence type="predicted"/>
<dbReference type="SUPFAM" id="SSF103088">
    <property type="entry name" value="OmpA-like"/>
    <property type="match status" value="1"/>
</dbReference>
<dbReference type="OrthoDB" id="9815217at2"/>
<dbReference type="InterPro" id="IPR036737">
    <property type="entry name" value="OmpA-like_sf"/>
</dbReference>
<feature type="coiled-coil region" evidence="2">
    <location>
        <begin position="38"/>
        <end position="68"/>
    </location>
</feature>
<evidence type="ECO:0000256" key="1">
    <source>
        <dbReference type="PROSITE-ProRule" id="PRU00473"/>
    </source>
</evidence>
<feature type="domain" description="OmpA-like" evidence="5">
    <location>
        <begin position="78"/>
        <end position="206"/>
    </location>
</feature>
<name>A0A2U1CPH5_9BURK</name>
<evidence type="ECO:0000313" key="6">
    <source>
        <dbReference type="EMBL" id="PVY67779.1"/>
    </source>
</evidence>
<dbReference type="STRING" id="1231391.GCA_000308195_01431"/>
<dbReference type="PANTHER" id="PTHR30329:SF21">
    <property type="entry name" value="LIPOPROTEIN YIAD-RELATED"/>
    <property type="match status" value="1"/>
</dbReference>
<dbReference type="NCBIfam" id="NF006547">
    <property type="entry name" value="PRK09040.1"/>
    <property type="match status" value="1"/>
</dbReference>
<comment type="caution">
    <text evidence="6">The sequence shown here is derived from an EMBL/GenBank/DDBJ whole genome shotgun (WGS) entry which is preliminary data.</text>
</comment>
<protein>
    <submittedName>
        <fullName evidence="6">Flagellar motor protein MotB</fullName>
    </submittedName>
</protein>
<keyword evidence="6" id="KW-0966">Cell projection</keyword>
<evidence type="ECO:0000259" key="5">
    <source>
        <dbReference type="PROSITE" id="PS51123"/>
    </source>
</evidence>
<dbReference type="PANTHER" id="PTHR30329">
    <property type="entry name" value="STATOR ELEMENT OF FLAGELLAR MOTOR COMPLEX"/>
    <property type="match status" value="1"/>
</dbReference>
<feature type="transmembrane region" description="Helical" evidence="4">
    <location>
        <begin position="15"/>
        <end position="39"/>
    </location>
</feature>
<feature type="compositionally biased region" description="Basic and acidic residues" evidence="3">
    <location>
        <begin position="189"/>
        <end position="199"/>
    </location>
</feature>
<dbReference type="InterPro" id="IPR050330">
    <property type="entry name" value="Bact_OuterMem_StrucFunc"/>
</dbReference>
<organism evidence="6 7">
    <name type="scientific">Pusillimonas noertemannii</name>
    <dbReference type="NCBI Taxonomy" id="305977"/>
    <lineage>
        <taxon>Bacteria</taxon>
        <taxon>Pseudomonadati</taxon>
        <taxon>Pseudomonadota</taxon>
        <taxon>Betaproteobacteria</taxon>
        <taxon>Burkholderiales</taxon>
        <taxon>Alcaligenaceae</taxon>
        <taxon>Pusillimonas</taxon>
    </lineage>
</organism>
<evidence type="ECO:0000313" key="7">
    <source>
        <dbReference type="Proteomes" id="UP000246145"/>
    </source>
</evidence>
<keyword evidence="1 4" id="KW-0472">Membrane</keyword>
<dbReference type="Pfam" id="PF00691">
    <property type="entry name" value="OmpA"/>
    <property type="match status" value="1"/>
</dbReference>
<accession>A0A2U1CPH5</accession>
<feature type="compositionally biased region" description="Basic and acidic residues" evidence="3">
    <location>
        <begin position="260"/>
        <end position="278"/>
    </location>
</feature>
<keyword evidence="7" id="KW-1185">Reference proteome</keyword>
<evidence type="ECO:0000256" key="4">
    <source>
        <dbReference type="SAM" id="Phobius"/>
    </source>
</evidence>
<keyword evidence="2" id="KW-0175">Coiled coil</keyword>
<feature type="region of interest" description="Disordered" evidence="3">
    <location>
        <begin position="183"/>
        <end position="278"/>
    </location>
</feature>
<evidence type="ECO:0000256" key="3">
    <source>
        <dbReference type="SAM" id="MobiDB-lite"/>
    </source>
</evidence>
<evidence type="ECO:0000256" key="2">
    <source>
        <dbReference type="SAM" id="Coils"/>
    </source>
</evidence>
<reference evidence="6 7" key="1">
    <citation type="submission" date="2018-04" db="EMBL/GenBank/DDBJ databases">
        <title>Genomic Encyclopedia of Type Strains, Phase IV (KMG-IV): sequencing the most valuable type-strain genomes for metagenomic binning, comparative biology and taxonomic classification.</title>
        <authorList>
            <person name="Goeker M."/>
        </authorList>
    </citation>
    <scope>NUCLEOTIDE SEQUENCE [LARGE SCALE GENOMIC DNA]</scope>
    <source>
        <strain evidence="6 7">DSM 10065</strain>
    </source>
</reference>
<keyword evidence="6" id="KW-0969">Cilium</keyword>
<dbReference type="CDD" id="cd07185">
    <property type="entry name" value="OmpA_C-like"/>
    <property type="match status" value="1"/>
</dbReference>
<dbReference type="Proteomes" id="UP000246145">
    <property type="component" value="Unassembled WGS sequence"/>
</dbReference>
<dbReference type="EMBL" id="QEKO01000001">
    <property type="protein sequence ID" value="PVY67779.1"/>
    <property type="molecule type" value="Genomic_DNA"/>
</dbReference>
<dbReference type="AlphaFoldDB" id="A0A2U1CPH5"/>
<dbReference type="InterPro" id="IPR006665">
    <property type="entry name" value="OmpA-like"/>
</dbReference>
<dbReference type="Gene3D" id="3.30.1330.60">
    <property type="entry name" value="OmpA-like domain"/>
    <property type="match status" value="1"/>
</dbReference>
<dbReference type="PROSITE" id="PS51123">
    <property type="entry name" value="OMPA_2"/>
    <property type="match status" value="1"/>
</dbReference>
<keyword evidence="6" id="KW-0282">Flagellum</keyword>
<gene>
    <name evidence="6" type="ORF">C7440_0162</name>
</gene>